<feature type="domain" description="Copper amine oxidase N2-terminal" evidence="12">
    <location>
        <begin position="40"/>
        <end position="105"/>
    </location>
</feature>
<dbReference type="InterPro" id="IPR015800">
    <property type="entry name" value="Cu_amine_oxidase_N2"/>
</dbReference>
<dbReference type="InterPro" id="IPR016182">
    <property type="entry name" value="Cu_amine_oxidase_N-reg"/>
</dbReference>
<feature type="domain" description="DUF1965" evidence="13">
    <location>
        <begin position="197"/>
        <end position="263"/>
    </location>
</feature>
<keyword evidence="15" id="KW-1185">Reference proteome</keyword>
<feature type="region of interest" description="Disordered" evidence="10">
    <location>
        <begin position="249"/>
        <end position="273"/>
    </location>
</feature>
<comment type="PTM">
    <text evidence="8 9">Topaquinone (TPQ) is generated by copper-dependent autoxidation of a specific tyrosyl residue.</text>
</comment>
<dbReference type="GO" id="GO:0005507">
    <property type="term" value="F:copper ion binding"/>
    <property type="evidence" value="ECO:0007669"/>
    <property type="project" value="InterPro"/>
</dbReference>
<feature type="domain" description="Copper amine oxidase catalytic" evidence="11">
    <location>
        <begin position="275"/>
        <end position="682"/>
    </location>
</feature>
<sequence>MCMNTVPPTVSAKANPWRNLEVDEVVQLRNWLWRDELGFNLTRADIARLSDNSIFLIENVRPPKSRTIAYLDKDGPAPERFARVTIHHGAAAEPVIRDYIVGPLPLSSDTTIRQLTEIYHEPDIPYAGRGFAQSTSARPYQRFMTPLENITQELFGGTARGLDNDTLVASGSAPFSFDGSFRRAWLTWRRNTPGPWLHPLGFFQYVQMDGTDPSLWKLLKIVYNHQIFSSNEEFIEAYRNGTLKTLPYPDEKDPSWSSRQRRGPAPDLDDRAGPRSVSFNGLRYRVDRANQFISWMGWRFFLGFDRDMGLSLWDIGFRGERIIYELSPQEAIAQYAGGDPVQATTAWLDRYFGMGASVRDMLPGYDCPAEAQYFPATVHTALGSYTRERAVCVFELDTGTPMTRHHGYDHHEHGVVKGYALTVRSISTVGNYDYLFDYTFSLDGTIEVRLSASGYLQGGYWEPKQTGYGSRIREQTMGSLHDHVINYKVDLDIAGVENSLLETSTAVEEVTQPWFDDDWGQTVLQQHIIHRYIATEDDSLLKYPKNFQGGYSIMNRNATNSWGNARGYAIHAGVNAIHNTVVGSKRLLKNAAWAQYNIAVSQRKETEPSSSSMWNMNLPGKPTVDFLKFFDSESLDQEDLVAWVSVGTHHLPQAEDVPNTRTITATSSFFLTPLNFFDFDVSIDSTNAVLVNIPTEAGGEYTFDDYGVKSEFCLPPPVAPLTYTDGVEYGLDGKKMGPRTHEELRKNSELYHRIKMEI</sequence>
<keyword evidence="4 7" id="KW-0801">TPQ</keyword>
<organism evidence="14 15">
    <name type="scientific">Calocera viscosa (strain TUFC12733)</name>
    <dbReference type="NCBI Taxonomy" id="1330018"/>
    <lineage>
        <taxon>Eukaryota</taxon>
        <taxon>Fungi</taxon>
        <taxon>Dikarya</taxon>
        <taxon>Basidiomycota</taxon>
        <taxon>Agaricomycotina</taxon>
        <taxon>Dacrymycetes</taxon>
        <taxon>Dacrymycetales</taxon>
        <taxon>Dacrymycetaceae</taxon>
        <taxon>Calocera</taxon>
    </lineage>
</organism>
<dbReference type="PANTHER" id="PTHR10638:SF20">
    <property type="entry name" value="AMINE OXIDASE"/>
    <property type="match status" value="1"/>
</dbReference>
<evidence type="ECO:0000259" key="11">
    <source>
        <dbReference type="Pfam" id="PF01179"/>
    </source>
</evidence>
<dbReference type="Gene3D" id="3.10.450.40">
    <property type="match status" value="2"/>
</dbReference>
<dbReference type="STRING" id="1330018.A0A167P2X0"/>
<reference evidence="14 15" key="1">
    <citation type="journal article" date="2016" name="Mol. Biol. Evol.">
        <title>Comparative Genomics of Early-Diverging Mushroom-Forming Fungi Provides Insights into the Origins of Lignocellulose Decay Capabilities.</title>
        <authorList>
            <person name="Nagy L.G."/>
            <person name="Riley R."/>
            <person name="Tritt A."/>
            <person name="Adam C."/>
            <person name="Daum C."/>
            <person name="Floudas D."/>
            <person name="Sun H."/>
            <person name="Yadav J.S."/>
            <person name="Pangilinan J."/>
            <person name="Larsson K.H."/>
            <person name="Matsuura K."/>
            <person name="Barry K."/>
            <person name="Labutti K."/>
            <person name="Kuo R."/>
            <person name="Ohm R.A."/>
            <person name="Bhattacharya S.S."/>
            <person name="Shirouzu T."/>
            <person name="Yoshinaga Y."/>
            <person name="Martin F.M."/>
            <person name="Grigoriev I.V."/>
            <person name="Hibbett D.S."/>
        </authorList>
    </citation>
    <scope>NUCLEOTIDE SEQUENCE [LARGE SCALE GENOMIC DNA]</scope>
    <source>
        <strain evidence="14 15">TUFC12733</strain>
    </source>
</reference>
<dbReference type="OrthoDB" id="3341590at2759"/>
<evidence type="ECO:0000256" key="10">
    <source>
        <dbReference type="SAM" id="MobiDB-lite"/>
    </source>
</evidence>
<comment type="cofactor">
    <cofactor evidence="1">
        <name>Cu cation</name>
        <dbReference type="ChEBI" id="CHEBI:23378"/>
    </cofactor>
</comment>
<dbReference type="EMBL" id="KV417276">
    <property type="protein sequence ID" value="KZO98363.1"/>
    <property type="molecule type" value="Genomic_DNA"/>
</dbReference>
<dbReference type="Pfam" id="PF09248">
    <property type="entry name" value="DUF1965"/>
    <property type="match status" value="1"/>
</dbReference>
<dbReference type="SUPFAM" id="SSF49998">
    <property type="entry name" value="Amine oxidase catalytic domain"/>
    <property type="match status" value="1"/>
</dbReference>
<evidence type="ECO:0000256" key="6">
    <source>
        <dbReference type="ARBA" id="ARBA00023008"/>
    </source>
</evidence>
<dbReference type="GO" id="GO:0005886">
    <property type="term" value="C:plasma membrane"/>
    <property type="evidence" value="ECO:0007669"/>
    <property type="project" value="TreeGrafter"/>
</dbReference>
<dbReference type="InterPro" id="IPR036460">
    <property type="entry name" value="Cu_amine_oxidase_C_sf"/>
</dbReference>
<dbReference type="AlphaFoldDB" id="A0A167P2X0"/>
<feature type="active site" description="Schiff-base intermediate with substrate; via topaquinone" evidence="7">
    <location>
        <position position="432"/>
    </location>
</feature>
<dbReference type="GO" id="GO:0008131">
    <property type="term" value="F:primary methylamine oxidase activity"/>
    <property type="evidence" value="ECO:0007669"/>
    <property type="project" value="InterPro"/>
</dbReference>
<dbReference type="SUPFAM" id="SSF54416">
    <property type="entry name" value="Amine oxidase N-terminal region"/>
    <property type="match status" value="2"/>
</dbReference>
<evidence type="ECO:0000259" key="12">
    <source>
        <dbReference type="Pfam" id="PF02727"/>
    </source>
</evidence>
<protein>
    <recommendedName>
        <fullName evidence="9">Amine oxidase</fullName>
        <ecNumber evidence="9">1.4.3.-</ecNumber>
    </recommendedName>
</protein>
<dbReference type="InterPro" id="IPR000269">
    <property type="entry name" value="Cu_amine_oxidase"/>
</dbReference>
<dbReference type="GO" id="GO:0009308">
    <property type="term" value="P:amine metabolic process"/>
    <property type="evidence" value="ECO:0007669"/>
    <property type="project" value="UniProtKB-UniRule"/>
</dbReference>
<name>A0A167P2X0_CALVF</name>
<keyword evidence="5 9" id="KW-0560">Oxidoreductase</keyword>
<feature type="active site" description="Proton acceptor" evidence="7">
    <location>
        <position position="349"/>
    </location>
</feature>
<evidence type="ECO:0000256" key="5">
    <source>
        <dbReference type="ARBA" id="ARBA00023002"/>
    </source>
</evidence>
<dbReference type="Gene3D" id="2.70.98.20">
    <property type="entry name" value="Copper amine oxidase, catalytic domain"/>
    <property type="match status" value="1"/>
</dbReference>
<evidence type="ECO:0000256" key="3">
    <source>
        <dbReference type="ARBA" id="ARBA00022723"/>
    </source>
</evidence>
<dbReference type="PRINTS" id="PR00766">
    <property type="entry name" value="CUDAOXIDASE"/>
</dbReference>
<comment type="similarity">
    <text evidence="2 9">Belongs to the copper/topaquinone oxidase family.</text>
</comment>
<gene>
    <name evidence="14" type="ORF">CALVIDRAFT_478789</name>
</gene>
<evidence type="ECO:0000256" key="9">
    <source>
        <dbReference type="RuleBase" id="RU000672"/>
    </source>
</evidence>
<dbReference type="InterPro" id="IPR015328">
    <property type="entry name" value="DUF1965"/>
</dbReference>
<dbReference type="Pfam" id="PF01179">
    <property type="entry name" value="Cu_amine_oxid"/>
    <property type="match status" value="1"/>
</dbReference>
<dbReference type="EC" id="1.4.3.-" evidence="9"/>
<proteinExistence type="inferred from homology"/>
<evidence type="ECO:0000256" key="4">
    <source>
        <dbReference type="ARBA" id="ARBA00022772"/>
    </source>
</evidence>
<comment type="cofactor">
    <cofactor evidence="9">
        <name>Cu cation</name>
        <dbReference type="ChEBI" id="CHEBI:23378"/>
    </cofactor>
    <text evidence="9">Contains 1 topaquinone per subunit.</text>
</comment>
<dbReference type="GO" id="GO:0048038">
    <property type="term" value="F:quinone binding"/>
    <property type="evidence" value="ECO:0007669"/>
    <property type="project" value="InterPro"/>
</dbReference>
<dbReference type="Pfam" id="PF02727">
    <property type="entry name" value="Cu_amine_oxidN2"/>
    <property type="match status" value="1"/>
</dbReference>
<feature type="modified residue" description="2',4',5'-topaquinone" evidence="8">
    <location>
        <position position="432"/>
    </location>
</feature>
<keyword evidence="3 9" id="KW-0479">Metal-binding</keyword>
<evidence type="ECO:0000256" key="8">
    <source>
        <dbReference type="PIRSR" id="PIRSR600269-51"/>
    </source>
</evidence>
<dbReference type="Proteomes" id="UP000076738">
    <property type="component" value="Unassembled WGS sequence"/>
</dbReference>
<evidence type="ECO:0000256" key="1">
    <source>
        <dbReference type="ARBA" id="ARBA00001935"/>
    </source>
</evidence>
<evidence type="ECO:0000256" key="2">
    <source>
        <dbReference type="ARBA" id="ARBA00007983"/>
    </source>
</evidence>
<accession>A0A167P2X0</accession>
<evidence type="ECO:0000313" key="14">
    <source>
        <dbReference type="EMBL" id="KZO98363.1"/>
    </source>
</evidence>
<evidence type="ECO:0000313" key="15">
    <source>
        <dbReference type="Proteomes" id="UP000076738"/>
    </source>
</evidence>
<evidence type="ECO:0000256" key="7">
    <source>
        <dbReference type="PIRSR" id="PIRSR600269-50"/>
    </source>
</evidence>
<dbReference type="InterPro" id="IPR015798">
    <property type="entry name" value="Cu_amine_oxidase_C"/>
</dbReference>
<keyword evidence="6 9" id="KW-0186">Copper</keyword>
<dbReference type="PANTHER" id="PTHR10638">
    <property type="entry name" value="COPPER AMINE OXIDASE"/>
    <property type="match status" value="1"/>
</dbReference>
<evidence type="ECO:0000259" key="13">
    <source>
        <dbReference type="Pfam" id="PF09248"/>
    </source>
</evidence>